<dbReference type="RefSeq" id="WP_194312767.1">
    <property type="nucleotide sequence ID" value="NZ_JADHEC010000034.1"/>
</dbReference>
<dbReference type="SUPFAM" id="SSF54909">
    <property type="entry name" value="Dimeric alpha+beta barrel"/>
    <property type="match status" value="1"/>
</dbReference>
<evidence type="ECO:0000259" key="1">
    <source>
        <dbReference type="PROSITE" id="PS51725"/>
    </source>
</evidence>
<dbReference type="InterPro" id="IPR007138">
    <property type="entry name" value="ABM_dom"/>
</dbReference>
<name>A0A930U9Q4_9FLAO</name>
<dbReference type="Proteomes" id="UP000646211">
    <property type="component" value="Unassembled WGS sequence"/>
</dbReference>
<keyword evidence="2" id="KW-0503">Monooxygenase</keyword>
<organism evidence="2 3">
    <name type="scientific">Flavobacterium soyangense</name>
    <dbReference type="NCBI Taxonomy" id="2023265"/>
    <lineage>
        <taxon>Bacteria</taxon>
        <taxon>Pseudomonadati</taxon>
        <taxon>Bacteroidota</taxon>
        <taxon>Flavobacteriia</taxon>
        <taxon>Flavobacteriales</taxon>
        <taxon>Flavobacteriaceae</taxon>
        <taxon>Flavobacterium</taxon>
    </lineage>
</organism>
<dbReference type="AlphaFoldDB" id="A0A930U9Q4"/>
<protein>
    <submittedName>
        <fullName evidence="2">Antibiotic biosynthesis monooxygenase</fullName>
    </submittedName>
</protein>
<keyword evidence="3" id="KW-1185">Reference proteome</keyword>
<gene>
    <name evidence="2" type="ORF">IR213_13145</name>
</gene>
<dbReference type="EMBL" id="JADHEC010000034">
    <property type="protein sequence ID" value="MBF2709528.1"/>
    <property type="molecule type" value="Genomic_DNA"/>
</dbReference>
<dbReference type="GO" id="GO:0004497">
    <property type="term" value="F:monooxygenase activity"/>
    <property type="evidence" value="ECO:0007669"/>
    <property type="project" value="UniProtKB-KW"/>
</dbReference>
<sequence length="97" mass="11612">MEFIKGYYVTAEIHVKDVSKIEKTKKELNILQEKSIEEIGCTLFKVHQSNADESTFILWERFENEASFKIHFEYEHTKNYVNQDLTEVVKFYQTDIL</sequence>
<comment type="caution">
    <text evidence="2">The sequence shown here is derived from an EMBL/GenBank/DDBJ whole genome shotgun (WGS) entry which is preliminary data.</text>
</comment>
<evidence type="ECO:0000313" key="3">
    <source>
        <dbReference type="Proteomes" id="UP000646211"/>
    </source>
</evidence>
<feature type="domain" description="ABM" evidence="1">
    <location>
        <begin position="7"/>
        <end position="97"/>
    </location>
</feature>
<dbReference type="Pfam" id="PF03992">
    <property type="entry name" value="ABM"/>
    <property type="match status" value="1"/>
</dbReference>
<reference evidence="2" key="1">
    <citation type="submission" date="2020-11" db="EMBL/GenBank/DDBJ databases">
        <title>Genome of Flavobacterium soyangense.</title>
        <authorList>
            <person name="Liu Q."/>
            <person name="Xin Y.-H."/>
        </authorList>
    </citation>
    <scope>NUCLEOTIDE SEQUENCE</scope>
    <source>
        <strain evidence="2">CGMCC 1.13493</strain>
    </source>
</reference>
<dbReference type="InterPro" id="IPR011008">
    <property type="entry name" value="Dimeric_a/b-barrel"/>
</dbReference>
<evidence type="ECO:0000313" key="2">
    <source>
        <dbReference type="EMBL" id="MBF2709528.1"/>
    </source>
</evidence>
<proteinExistence type="predicted"/>
<dbReference type="Gene3D" id="3.30.70.100">
    <property type="match status" value="1"/>
</dbReference>
<keyword evidence="2" id="KW-0560">Oxidoreductase</keyword>
<dbReference type="PROSITE" id="PS51725">
    <property type="entry name" value="ABM"/>
    <property type="match status" value="1"/>
</dbReference>
<accession>A0A930U9Q4</accession>